<evidence type="ECO:0000313" key="3">
    <source>
        <dbReference type="EMBL" id="RDW56764.1"/>
    </source>
</evidence>
<dbReference type="AlphaFoldDB" id="A0A3D8Q5S3"/>
<feature type="region of interest" description="Disordered" evidence="1">
    <location>
        <begin position="1"/>
        <end position="58"/>
    </location>
</feature>
<evidence type="ECO:0000256" key="1">
    <source>
        <dbReference type="SAM" id="MobiDB-lite"/>
    </source>
</evidence>
<dbReference type="InterPro" id="IPR032710">
    <property type="entry name" value="NTF2-like_dom_sf"/>
</dbReference>
<dbReference type="SUPFAM" id="SSF54427">
    <property type="entry name" value="NTF2-like"/>
    <property type="match status" value="1"/>
</dbReference>
<dbReference type="Gene3D" id="3.10.450.50">
    <property type="match status" value="1"/>
</dbReference>
<gene>
    <name evidence="3" type="ORF">DSM5745_11596</name>
</gene>
<evidence type="ECO:0000259" key="2">
    <source>
        <dbReference type="Pfam" id="PF13577"/>
    </source>
</evidence>
<keyword evidence="4" id="KW-1185">Reference proteome</keyword>
<dbReference type="Proteomes" id="UP000256690">
    <property type="component" value="Unassembled WGS sequence"/>
</dbReference>
<protein>
    <recommendedName>
        <fullName evidence="2">SnoaL-like domain-containing protein</fullName>
    </recommendedName>
</protein>
<organism evidence="3 4">
    <name type="scientific">Aspergillus mulundensis</name>
    <dbReference type="NCBI Taxonomy" id="1810919"/>
    <lineage>
        <taxon>Eukaryota</taxon>
        <taxon>Fungi</taxon>
        <taxon>Dikarya</taxon>
        <taxon>Ascomycota</taxon>
        <taxon>Pezizomycotina</taxon>
        <taxon>Eurotiomycetes</taxon>
        <taxon>Eurotiomycetidae</taxon>
        <taxon>Eurotiales</taxon>
        <taxon>Aspergillaceae</taxon>
        <taxon>Aspergillus</taxon>
        <taxon>Aspergillus subgen. Nidulantes</taxon>
    </lineage>
</organism>
<feature type="compositionally biased region" description="Polar residues" evidence="1">
    <location>
        <begin position="40"/>
        <end position="50"/>
    </location>
</feature>
<accession>A0A3D8Q5S3</accession>
<sequence length="339" mass="38423">MDDMHHPSPAPTASGPSNTGQTELPYRPASQPQAAGDTRSAASPTLSTASRTEKRSQRYRARLERIRQSRLWRRLLERAQNGIDNSDDPSYLPYVGMRQLVEDWALYRWVIIPAPYVPTNTCSDHCDWNNLAAMFHDDGIIWSPRTGAVTHKDHNEFLMHAHCDHGETRTIHRCHGVHIEFAQNTMRCVTRMRATASQRFMIGNKEVDVEADCEFVFLFEKMERRLGGNWVVRFLMYWSERDKMVPVAPGVGLNIGFDQLGGYQDEHKCLAYCLALNNRFDLLGHQSGSGGRDPAEKPRPRVAGITAAWLAGISAQGIDTEFPEIRARSIRTGWEAMDE</sequence>
<proteinExistence type="predicted"/>
<dbReference type="Pfam" id="PF13577">
    <property type="entry name" value="SnoaL_4"/>
    <property type="match status" value="1"/>
</dbReference>
<dbReference type="RefSeq" id="XP_026597824.1">
    <property type="nucleotide sequence ID" value="XM_026753612.1"/>
</dbReference>
<reference evidence="3 4" key="1">
    <citation type="journal article" date="2018" name="IMA Fungus">
        <title>IMA Genome-F 9: Draft genome sequence of Annulohypoxylon stygium, Aspergillus mulundensis, Berkeleyomyces basicola (syn. Thielaviopsis basicola), Ceratocystis smalleyi, two Cercospora beticola strains, Coleophoma cylindrospora, Fusarium fracticaudum, Phialophora cf. hyalina, and Morchella septimelata.</title>
        <authorList>
            <person name="Wingfield B.D."/>
            <person name="Bills G.F."/>
            <person name="Dong Y."/>
            <person name="Huang W."/>
            <person name="Nel W.J."/>
            <person name="Swalarsk-Parry B.S."/>
            <person name="Vaghefi N."/>
            <person name="Wilken P.M."/>
            <person name="An Z."/>
            <person name="de Beer Z.W."/>
            <person name="De Vos L."/>
            <person name="Chen L."/>
            <person name="Duong T.A."/>
            <person name="Gao Y."/>
            <person name="Hammerbacher A."/>
            <person name="Kikkert J.R."/>
            <person name="Li Y."/>
            <person name="Li H."/>
            <person name="Li K."/>
            <person name="Li Q."/>
            <person name="Liu X."/>
            <person name="Ma X."/>
            <person name="Naidoo K."/>
            <person name="Pethybridge S.J."/>
            <person name="Sun J."/>
            <person name="Steenkamp E.T."/>
            <person name="van der Nest M.A."/>
            <person name="van Wyk S."/>
            <person name="Wingfield M.J."/>
            <person name="Xiong C."/>
            <person name="Yue Q."/>
            <person name="Zhang X."/>
        </authorList>
    </citation>
    <scope>NUCLEOTIDE SEQUENCE [LARGE SCALE GENOMIC DNA]</scope>
    <source>
        <strain evidence="3 4">DSM 5745</strain>
    </source>
</reference>
<dbReference type="InterPro" id="IPR037401">
    <property type="entry name" value="SnoaL-like"/>
</dbReference>
<dbReference type="OrthoDB" id="2533647at2759"/>
<name>A0A3D8Q5S3_9EURO</name>
<comment type="caution">
    <text evidence="3">The sequence shown here is derived from an EMBL/GenBank/DDBJ whole genome shotgun (WGS) entry which is preliminary data.</text>
</comment>
<dbReference type="EMBL" id="PVWQ01000051">
    <property type="protein sequence ID" value="RDW56764.1"/>
    <property type="molecule type" value="Genomic_DNA"/>
</dbReference>
<evidence type="ECO:0000313" key="4">
    <source>
        <dbReference type="Proteomes" id="UP000256690"/>
    </source>
</evidence>
<dbReference type="GeneID" id="38121966"/>
<feature type="domain" description="SnoaL-like" evidence="2">
    <location>
        <begin position="121"/>
        <end position="199"/>
    </location>
</feature>